<reference evidence="1" key="1">
    <citation type="submission" date="2022-10" db="EMBL/GenBank/DDBJ databases">
        <title>Comparative genomic analysis of Cohnella hashimotonis sp. nov., isolated from the International Space Station.</title>
        <authorList>
            <person name="Simpson A."/>
            <person name="Venkateswaran K."/>
        </authorList>
    </citation>
    <scope>NUCLEOTIDE SEQUENCE</scope>
    <source>
        <strain evidence="1">DSM 28161</strain>
    </source>
</reference>
<sequence>MSINRRLTTDADFQEAMERQLRMRVFKHDHIVDSGGVILRFDDHTVVIQTSVSELAYHDRRDCEFFELKRRS</sequence>
<dbReference type="EMBL" id="JAPDIA010000003">
    <property type="protein sequence ID" value="MDG0809655.1"/>
    <property type="molecule type" value="Genomic_DNA"/>
</dbReference>
<keyword evidence="2" id="KW-1185">Reference proteome</keyword>
<comment type="caution">
    <text evidence="1">The sequence shown here is derived from an EMBL/GenBank/DDBJ whole genome shotgun (WGS) entry which is preliminary data.</text>
</comment>
<accession>A0A9X4KRN7</accession>
<gene>
    <name evidence="1" type="ORF">OMP40_10080</name>
</gene>
<evidence type="ECO:0000313" key="2">
    <source>
        <dbReference type="Proteomes" id="UP001153404"/>
    </source>
</evidence>
<name>A0A9X4KRN7_9BACL</name>
<dbReference type="RefSeq" id="WP_277531088.1">
    <property type="nucleotide sequence ID" value="NZ_JAPDIA010000003.1"/>
</dbReference>
<dbReference type="Proteomes" id="UP001153404">
    <property type="component" value="Unassembled WGS sequence"/>
</dbReference>
<organism evidence="1 2">
    <name type="scientific">Cohnella rhizosphaerae</name>
    <dbReference type="NCBI Taxonomy" id="1457232"/>
    <lineage>
        <taxon>Bacteria</taxon>
        <taxon>Bacillati</taxon>
        <taxon>Bacillota</taxon>
        <taxon>Bacilli</taxon>
        <taxon>Bacillales</taxon>
        <taxon>Paenibacillaceae</taxon>
        <taxon>Cohnella</taxon>
    </lineage>
</organism>
<evidence type="ECO:0000313" key="1">
    <source>
        <dbReference type="EMBL" id="MDG0809655.1"/>
    </source>
</evidence>
<protein>
    <submittedName>
        <fullName evidence="1">Uncharacterized protein</fullName>
    </submittedName>
</protein>
<proteinExistence type="predicted"/>
<dbReference type="AlphaFoldDB" id="A0A9X4KRN7"/>